<dbReference type="InterPro" id="IPR028846">
    <property type="entry name" value="Recoverin"/>
</dbReference>
<keyword evidence="3" id="KW-0106">Calcium</keyword>
<dbReference type="PROSITE" id="PS50222">
    <property type="entry name" value="EF_HAND_2"/>
    <property type="match status" value="3"/>
</dbReference>
<dbReference type="HOGENOM" id="CLU_072366_2_2_1"/>
<dbReference type="CDD" id="cd00051">
    <property type="entry name" value="EFh"/>
    <property type="match status" value="2"/>
</dbReference>
<keyword evidence="7" id="KW-1185">Reference proteome</keyword>
<keyword evidence="5" id="KW-0406">Ion transport</keyword>
<dbReference type="PROSITE" id="PS00018">
    <property type="entry name" value="EF_HAND_1"/>
    <property type="match status" value="3"/>
</dbReference>
<dbReference type="SUPFAM" id="SSF47473">
    <property type="entry name" value="EF-hand"/>
    <property type="match status" value="2"/>
</dbReference>
<dbReference type="Gene3D" id="1.10.238.10">
    <property type="entry name" value="EF-hand"/>
    <property type="match status" value="2"/>
</dbReference>
<dbReference type="Pfam" id="PF13833">
    <property type="entry name" value="EF-hand_8"/>
    <property type="match status" value="1"/>
</dbReference>
<dbReference type="InterPro" id="IPR011992">
    <property type="entry name" value="EF-hand-dom_pair"/>
</dbReference>
<dbReference type="EnsemblMetazoa" id="CPIJ018424-RA">
    <property type="protein sequence ID" value="CPIJ018424-PA"/>
    <property type="gene ID" value="CPIJ018424"/>
</dbReference>
<feature type="domain" description="EF-hand" evidence="4">
    <location>
        <begin position="193"/>
        <end position="228"/>
    </location>
</feature>
<evidence type="ECO:0000259" key="4">
    <source>
        <dbReference type="PROSITE" id="PS50222"/>
    </source>
</evidence>
<keyword evidence="1" id="KW-0479">Metal-binding</keyword>
<dbReference type="VEuPathDB" id="VectorBase:CQUJHB012091"/>
<dbReference type="PANTHER" id="PTHR23055">
    <property type="entry name" value="CALCIUM BINDING PROTEINS"/>
    <property type="match status" value="1"/>
</dbReference>
<sequence length="287" mass="33140">MATPPDSPIEEVVYELEPTRAPKPIPVALEDLCRLTKFTRQEIRVMYRGFKTECPDGVVHEDSFKDIYAKFFPHGIEVNAKMATPPDSPIEEVVYELEPTRAPKPIPVALEDLCRLTKFTRQEIRVMYRGFKTECPDGVVHEDSFKDIYAKFFPHGNSSLYAHYVFKAFDVNCNGSITFRDLLVTLSTLLRGSVYERLRWTFRLYDINNDGCISRAELSEIVLAVHELMGRRPHQPDDDRKAREQVDHVFRKLDLNQDGIITIEEFLEACLKDDVVTKSLQMFDTCL</sequence>
<dbReference type="Pfam" id="PF13499">
    <property type="entry name" value="EF-hand_7"/>
    <property type="match status" value="1"/>
</dbReference>
<keyword evidence="2" id="KW-0677">Repeat</keyword>
<dbReference type="GO" id="GO:0005509">
    <property type="term" value="F:calcium ion binding"/>
    <property type="evidence" value="ECO:0007669"/>
    <property type="project" value="InterPro"/>
</dbReference>
<keyword evidence="5" id="KW-0813">Transport</keyword>
<dbReference type="InParanoid" id="B0XGS0"/>
<organism>
    <name type="scientific">Culex quinquefasciatus</name>
    <name type="common">Southern house mosquito</name>
    <name type="synonym">Culex pungens</name>
    <dbReference type="NCBI Taxonomy" id="7176"/>
    <lineage>
        <taxon>Eukaryota</taxon>
        <taxon>Metazoa</taxon>
        <taxon>Ecdysozoa</taxon>
        <taxon>Arthropoda</taxon>
        <taxon>Hexapoda</taxon>
        <taxon>Insecta</taxon>
        <taxon>Pterygota</taxon>
        <taxon>Neoptera</taxon>
        <taxon>Endopterygota</taxon>
        <taxon>Diptera</taxon>
        <taxon>Nematocera</taxon>
        <taxon>Culicoidea</taxon>
        <taxon>Culicidae</taxon>
        <taxon>Culicinae</taxon>
        <taxon>Culicini</taxon>
        <taxon>Culex</taxon>
        <taxon>Culex</taxon>
    </lineage>
</organism>
<dbReference type="OMA" id="LAMFDCA"/>
<dbReference type="eggNOG" id="KOG0044">
    <property type="taxonomic scope" value="Eukaryota"/>
</dbReference>
<protein>
    <submittedName>
        <fullName evidence="5 6">Potassium channel interacting protein</fullName>
    </submittedName>
</protein>
<name>B0XGS0_CULQU</name>
<dbReference type="FunCoup" id="B0XGS0">
    <property type="interactions" value="93"/>
</dbReference>
<dbReference type="OrthoDB" id="191686at2759"/>
<feature type="domain" description="EF-hand" evidence="4">
    <location>
        <begin position="241"/>
        <end position="276"/>
    </location>
</feature>
<dbReference type="STRING" id="7176.B0XGS0"/>
<gene>
    <name evidence="6" type="primary">6052602</name>
    <name evidence="5" type="ORF">CpipJ_CPIJ018424</name>
</gene>
<dbReference type="SMART" id="SM00054">
    <property type="entry name" value="EFh"/>
    <property type="match status" value="3"/>
</dbReference>
<dbReference type="Proteomes" id="UP000002320">
    <property type="component" value="Unassembled WGS sequence"/>
</dbReference>
<dbReference type="PANTHER" id="PTHR23055:SF186">
    <property type="entry name" value="NEUROCALCIN HOMOLOG-LIKE PROTEIN"/>
    <property type="match status" value="1"/>
</dbReference>
<dbReference type="VEuPathDB" id="VectorBase:CQUJHB008017"/>
<feature type="domain" description="EF-hand" evidence="4">
    <location>
        <begin position="157"/>
        <end position="192"/>
    </location>
</feature>
<evidence type="ECO:0000256" key="3">
    <source>
        <dbReference type="ARBA" id="ARBA00022837"/>
    </source>
</evidence>
<evidence type="ECO:0000256" key="2">
    <source>
        <dbReference type="ARBA" id="ARBA00022737"/>
    </source>
</evidence>
<dbReference type="InterPro" id="IPR002048">
    <property type="entry name" value="EF_hand_dom"/>
</dbReference>
<accession>B0XGS0</accession>
<reference evidence="5" key="1">
    <citation type="submission" date="2007-03" db="EMBL/GenBank/DDBJ databases">
        <title>Annotation of Culex pipiens quinquefasciatus.</title>
        <authorList>
            <consortium name="The Broad Institute Genome Sequencing Platform"/>
            <person name="Atkinson P.W."/>
            <person name="Hemingway J."/>
            <person name="Christensen B.M."/>
            <person name="Higgs S."/>
            <person name="Kodira C."/>
            <person name="Hannick L."/>
            <person name="Megy K."/>
            <person name="O'Leary S."/>
            <person name="Pearson M."/>
            <person name="Haas B.J."/>
            <person name="Mauceli E."/>
            <person name="Wortman J.R."/>
            <person name="Lee N.H."/>
            <person name="Guigo R."/>
            <person name="Stanke M."/>
            <person name="Alvarado L."/>
            <person name="Amedeo P."/>
            <person name="Antoine C.H."/>
            <person name="Arensburger P."/>
            <person name="Bidwell S.L."/>
            <person name="Crawford M."/>
            <person name="Camaro F."/>
            <person name="Devon K."/>
            <person name="Engels R."/>
            <person name="Hammond M."/>
            <person name="Howarth C."/>
            <person name="Koehrsen M."/>
            <person name="Lawson D."/>
            <person name="Montgomery P."/>
            <person name="Nene V."/>
            <person name="Nusbaum C."/>
            <person name="Puiu D."/>
            <person name="Romero-Severson J."/>
            <person name="Severson D.W."/>
            <person name="Shumway M."/>
            <person name="Sisk P."/>
            <person name="Stolte C."/>
            <person name="Zeng Q."/>
            <person name="Eisenstadt E."/>
            <person name="Fraser-Liggett C."/>
            <person name="Strausberg R."/>
            <person name="Galagan J."/>
            <person name="Birren B."/>
            <person name="Collins F.H."/>
        </authorList>
    </citation>
    <scope>NUCLEOTIDE SEQUENCE [LARGE SCALE GENOMIC DNA]</scope>
    <source>
        <strain evidence="5">JHB</strain>
    </source>
</reference>
<reference evidence="6" key="2">
    <citation type="submission" date="2021-02" db="UniProtKB">
        <authorList>
            <consortium name="EnsemblMetazoa"/>
        </authorList>
    </citation>
    <scope>IDENTIFICATION</scope>
    <source>
        <strain evidence="6">JHB</strain>
    </source>
</reference>
<dbReference type="AlphaFoldDB" id="B0XGS0"/>
<dbReference type="KEGG" id="cqu:CpipJ_CPIJ018424"/>
<proteinExistence type="predicted"/>
<evidence type="ECO:0000256" key="1">
    <source>
        <dbReference type="ARBA" id="ARBA00022723"/>
    </source>
</evidence>
<dbReference type="EMBL" id="DS233059">
    <property type="protein sequence ID" value="EDS27793.1"/>
    <property type="molecule type" value="Genomic_DNA"/>
</dbReference>
<dbReference type="VEuPathDB" id="VectorBase:CPIJ018424"/>
<dbReference type="PRINTS" id="PR00450">
    <property type="entry name" value="RECOVERIN"/>
</dbReference>
<evidence type="ECO:0000313" key="5">
    <source>
        <dbReference type="EMBL" id="EDS27793.1"/>
    </source>
</evidence>
<dbReference type="GO" id="GO:0034220">
    <property type="term" value="P:monoatomic ion transmembrane transport"/>
    <property type="evidence" value="ECO:0007669"/>
    <property type="project" value="UniProtKB-KW"/>
</dbReference>
<evidence type="ECO:0000313" key="7">
    <source>
        <dbReference type="Proteomes" id="UP000002320"/>
    </source>
</evidence>
<keyword evidence="5" id="KW-0407">Ion channel</keyword>
<evidence type="ECO:0000313" key="6">
    <source>
        <dbReference type="EnsemblMetazoa" id="CPIJ018424-PA"/>
    </source>
</evidence>
<dbReference type="InterPro" id="IPR018247">
    <property type="entry name" value="EF_Hand_1_Ca_BS"/>
</dbReference>